<sequence>MKITQYRNDGKTQTQRILEFETAVDAMRTEVSSRPVSNLRNVLQYAMAGQNFPEVKKLPRLVFGGVFRKDGSQQILSSYNGCVTIEVNNLANANEAAQIRERASQLPQTLLAFIGSSDKSVKIVVPFTLPDSTLPQNRKQAEMFHAQAYREAVKWYQPQLKREIELKEPVLEHGCRMSFDPSLYNNPDAVPIRIEQPVSMPAEPTFDEERQQMSDPLQRLLPGYERSHIISTLFSTSMWDALNTVGKVEWESGEVLPFLIKLAENCYRSGIPEEDAIKWTLMYYNLNKYELEVRTNFRNIYTISNKFGGKPCISSSMTLVAQMEEFMKRRYQLRRNTIKGMVEYRELKSFYFDFRPVNKQALNTICLDALAEGLPSWDVDIKRYVESNRVPSYDPIEDYLLNVGKWDGKDRIRELADRVPCDNPRWRDLFYIWFLSMVAHWQQLDRNHANSTLPLLVGDQGSGKSTYCMNLLPPELREYYTDGLDFSKRGDVQLALTRFALINMDEYDSISPSYQGFVKHILQKAVVQARLPHASVTQQMRRYATFIATSNSFDLLNDPTGSRRYICIAILGVVDYKSPIDYKQLYAQAVEALRNDERYWFTHEEEAYITKSNRRFQQVMPEEEVADIYFRSPVGDEPAEELTCGEMLKRMQQRDPGFKYTNTAAKVFGRTLKNKFDNRLAHRGVVYQVVEIK</sequence>
<evidence type="ECO:0000313" key="4">
    <source>
        <dbReference type="Proteomes" id="UP000184509"/>
    </source>
</evidence>
<protein>
    <recommendedName>
        <fullName evidence="5">Virulence-associated protein E</fullName>
    </recommendedName>
</protein>
<dbReference type="Pfam" id="PF05272">
    <property type="entry name" value="VapE-like_dom"/>
    <property type="match status" value="1"/>
</dbReference>
<dbReference type="PANTHER" id="PTHR34985:SF1">
    <property type="entry name" value="SLR0554 PROTEIN"/>
    <property type="match status" value="1"/>
</dbReference>
<evidence type="ECO:0008006" key="5">
    <source>
        <dbReference type="Google" id="ProtNLM"/>
    </source>
</evidence>
<dbReference type="Proteomes" id="UP000184509">
    <property type="component" value="Unassembled WGS sequence"/>
</dbReference>
<dbReference type="RefSeq" id="WP_073399081.1">
    <property type="nucleotide sequence ID" value="NZ_FQTV01000002.1"/>
</dbReference>
<dbReference type="AlphaFoldDB" id="A0A1M4VDX6"/>
<evidence type="ECO:0000259" key="2">
    <source>
        <dbReference type="Pfam" id="PF08800"/>
    </source>
</evidence>
<reference evidence="3 4" key="1">
    <citation type="submission" date="2016-11" db="EMBL/GenBank/DDBJ databases">
        <authorList>
            <person name="Jaros S."/>
            <person name="Januszkiewicz K."/>
            <person name="Wedrychowicz H."/>
        </authorList>
    </citation>
    <scope>NUCLEOTIDE SEQUENCE [LARGE SCALE GENOMIC DNA]</scope>
    <source>
        <strain evidence="3 4">DSM 26991</strain>
    </source>
</reference>
<keyword evidence="4" id="KW-1185">Reference proteome</keyword>
<dbReference type="EMBL" id="FQTV01000002">
    <property type="protein sequence ID" value="SHE67125.1"/>
    <property type="molecule type" value="Genomic_DNA"/>
</dbReference>
<dbReference type="SUPFAM" id="SSF52540">
    <property type="entry name" value="P-loop containing nucleoside triphosphate hydrolases"/>
    <property type="match status" value="1"/>
</dbReference>
<dbReference type="STRING" id="1297750.SAMN05444405_102279"/>
<name>A0A1M4VDX6_9BACE</name>
<dbReference type="PANTHER" id="PTHR34985">
    <property type="entry name" value="SLR0554 PROTEIN"/>
    <property type="match status" value="1"/>
</dbReference>
<dbReference type="Pfam" id="PF08800">
    <property type="entry name" value="BT4734-like_N"/>
    <property type="match status" value="1"/>
</dbReference>
<gene>
    <name evidence="3" type="ORF">SAMN05444405_102279</name>
</gene>
<feature type="domain" description="Virulence-associated protein E-like" evidence="1">
    <location>
        <begin position="404"/>
        <end position="617"/>
    </location>
</feature>
<proteinExistence type="predicted"/>
<dbReference type="InterPro" id="IPR014907">
    <property type="entry name" value="BT4734-like_N"/>
</dbReference>
<dbReference type="InterPro" id="IPR007936">
    <property type="entry name" value="VapE-like_dom"/>
</dbReference>
<organism evidence="3 4">
    <name type="scientific">Bacteroides luti</name>
    <dbReference type="NCBI Taxonomy" id="1297750"/>
    <lineage>
        <taxon>Bacteria</taxon>
        <taxon>Pseudomonadati</taxon>
        <taxon>Bacteroidota</taxon>
        <taxon>Bacteroidia</taxon>
        <taxon>Bacteroidales</taxon>
        <taxon>Bacteroidaceae</taxon>
        <taxon>Bacteroides</taxon>
    </lineage>
</organism>
<dbReference type="InterPro" id="IPR027417">
    <property type="entry name" value="P-loop_NTPase"/>
</dbReference>
<dbReference type="OrthoDB" id="9801888at2"/>
<accession>A0A1M4VDX6</accession>
<feature type="domain" description="BT4734-like N-terminal" evidence="2">
    <location>
        <begin position="56"/>
        <end position="184"/>
    </location>
</feature>
<evidence type="ECO:0000313" key="3">
    <source>
        <dbReference type="EMBL" id="SHE67125.1"/>
    </source>
</evidence>
<evidence type="ECO:0000259" key="1">
    <source>
        <dbReference type="Pfam" id="PF05272"/>
    </source>
</evidence>